<name>A0A9D2KXX2_9LACT</name>
<dbReference type="InterPro" id="IPR038733">
    <property type="entry name" value="Predicted_DNA_bind_prot_RHH"/>
</dbReference>
<dbReference type="AlphaFoldDB" id="A0A9D2KXX2"/>
<evidence type="ECO:0000313" key="2">
    <source>
        <dbReference type="EMBL" id="HJA89835.1"/>
    </source>
</evidence>
<evidence type="ECO:0000313" key="3">
    <source>
        <dbReference type="Proteomes" id="UP000886856"/>
    </source>
</evidence>
<organism evidence="2 3">
    <name type="scientific">Candidatus Jeotgalibaca merdavium</name>
    <dbReference type="NCBI Taxonomy" id="2838627"/>
    <lineage>
        <taxon>Bacteria</taxon>
        <taxon>Bacillati</taxon>
        <taxon>Bacillota</taxon>
        <taxon>Bacilli</taxon>
        <taxon>Lactobacillales</taxon>
        <taxon>Carnobacteriaceae</taxon>
        <taxon>Jeotgalibaca</taxon>
    </lineage>
</organism>
<accession>A0A9D2KXX2</accession>
<comment type="caution">
    <text evidence="2">The sequence shown here is derived from an EMBL/GenBank/DDBJ whole genome shotgun (WGS) entry which is preliminary data.</text>
</comment>
<reference evidence="2" key="1">
    <citation type="journal article" date="2021" name="PeerJ">
        <title>Extensive microbial diversity within the chicken gut microbiome revealed by metagenomics and culture.</title>
        <authorList>
            <person name="Gilroy R."/>
            <person name="Ravi A."/>
            <person name="Getino M."/>
            <person name="Pursley I."/>
            <person name="Horton D.L."/>
            <person name="Alikhan N.F."/>
            <person name="Baker D."/>
            <person name="Gharbi K."/>
            <person name="Hall N."/>
            <person name="Watson M."/>
            <person name="Adriaenssens E.M."/>
            <person name="Foster-Nyarko E."/>
            <person name="Jarju S."/>
            <person name="Secka A."/>
            <person name="Antonio M."/>
            <person name="Oren A."/>
            <person name="Chaudhuri R.R."/>
            <person name="La Ragione R."/>
            <person name="Hildebrand F."/>
            <person name="Pallen M.J."/>
        </authorList>
    </citation>
    <scope>NUCLEOTIDE SEQUENCE</scope>
    <source>
        <strain evidence="2">CHK171-505</strain>
    </source>
</reference>
<proteinExistence type="predicted"/>
<dbReference type="EMBL" id="DWYW01000072">
    <property type="protein sequence ID" value="HJA89835.1"/>
    <property type="molecule type" value="Genomic_DNA"/>
</dbReference>
<feature type="domain" description="Predicted DNA-binding protein ribbon-helix-helix" evidence="1">
    <location>
        <begin position="1"/>
        <end position="44"/>
    </location>
</feature>
<protein>
    <submittedName>
        <fullName evidence="2">Ribbon-helix-helix domain-containing protein</fullName>
    </submittedName>
</protein>
<evidence type="ECO:0000259" key="1">
    <source>
        <dbReference type="Pfam" id="PF12651"/>
    </source>
</evidence>
<sequence length="46" mass="5437">MRKQATFTLEEELLDKLKELSKETYIPQARIVELGIKEILKKYNKG</sequence>
<dbReference type="Pfam" id="PF12651">
    <property type="entry name" value="RHH_3"/>
    <property type="match status" value="1"/>
</dbReference>
<reference evidence="2" key="2">
    <citation type="submission" date="2021-04" db="EMBL/GenBank/DDBJ databases">
        <authorList>
            <person name="Gilroy R."/>
        </authorList>
    </citation>
    <scope>NUCLEOTIDE SEQUENCE</scope>
    <source>
        <strain evidence="2">CHK171-505</strain>
    </source>
</reference>
<gene>
    <name evidence="2" type="ORF">H9948_03495</name>
</gene>
<dbReference type="Proteomes" id="UP000886856">
    <property type="component" value="Unassembled WGS sequence"/>
</dbReference>